<evidence type="ECO:0000313" key="4">
    <source>
        <dbReference type="Proteomes" id="UP000198661"/>
    </source>
</evidence>
<feature type="region of interest" description="Disordered" evidence="1">
    <location>
        <begin position="86"/>
        <end position="123"/>
    </location>
</feature>
<dbReference type="RefSeq" id="WP_092040172.1">
    <property type="nucleotide sequence ID" value="NZ_FOOK01000029.1"/>
</dbReference>
<organism evidence="3 4">
    <name type="scientific">Planifilum fulgidum</name>
    <dbReference type="NCBI Taxonomy" id="201973"/>
    <lineage>
        <taxon>Bacteria</taxon>
        <taxon>Bacillati</taxon>
        <taxon>Bacillota</taxon>
        <taxon>Bacilli</taxon>
        <taxon>Bacillales</taxon>
        <taxon>Thermoactinomycetaceae</taxon>
        <taxon>Planifilum</taxon>
    </lineage>
</organism>
<keyword evidence="4" id="KW-1185">Reference proteome</keyword>
<dbReference type="EMBL" id="FOOK01000029">
    <property type="protein sequence ID" value="SFG36841.1"/>
    <property type="molecule type" value="Genomic_DNA"/>
</dbReference>
<proteinExistence type="predicted"/>
<keyword evidence="2" id="KW-0812">Transmembrane</keyword>
<name>A0A1I2RG44_9BACL</name>
<reference evidence="3 4" key="1">
    <citation type="submission" date="2016-10" db="EMBL/GenBank/DDBJ databases">
        <authorList>
            <person name="de Groot N.N."/>
        </authorList>
    </citation>
    <scope>NUCLEOTIDE SEQUENCE [LARGE SCALE GENOMIC DNA]</scope>
    <source>
        <strain evidence="3 4">DSM 44945</strain>
    </source>
</reference>
<sequence length="123" mass="12862">MSTAATETGETPAKHRYDERDRRLVLARVGVSVGALLIGAIAGLPQVMERAGRIRLPAGIDSRKMGKAVRRVRAIPFISGGKAGPGRTIPGAASFGPPLAEEAGNPPGRGGKQMIRDRRIQGG</sequence>
<evidence type="ECO:0000256" key="2">
    <source>
        <dbReference type="SAM" id="Phobius"/>
    </source>
</evidence>
<feature type="compositionally biased region" description="Basic and acidic residues" evidence="1">
    <location>
        <begin position="114"/>
        <end position="123"/>
    </location>
</feature>
<evidence type="ECO:0000256" key="1">
    <source>
        <dbReference type="SAM" id="MobiDB-lite"/>
    </source>
</evidence>
<accession>A0A1I2RG44</accession>
<keyword evidence="2" id="KW-0472">Membrane</keyword>
<protein>
    <submittedName>
        <fullName evidence="3">Uncharacterized protein</fullName>
    </submittedName>
</protein>
<keyword evidence="2" id="KW-1133">Transmembrane helix</keyword>
<gene>
    <name evidence="3" type="ORF">SAMN04488025_1294</name>
</gene>
<evidence type="ECO:0000313" key="3">
    <source>
        <dbReference type="EMBL" id="SFG36841.1"/>
    </source>
</evidence>
<dbReference type="AlphaFoldDB" id="A0A1I2RG44"/>
<feature type="transmembrane region" description="Helical" evidence="2">
    <location>
        <begin position="25"/>
        <end position="45"/>
    </location>
</feature>
<dbReference type="Proteomes" id="UP000198661">
    <property type="component" value="Unassembled WGS sequence"/>
</dbReference>